<protein>
    <submittedName>
        <fullName evidence="1">Uncharacterized protein</fullName>
    </submittedName>
</protein>
<organism evidence="1">
    <name type="scientific">Ignisphaera aggregans</name>
    <dbReference type="NCBI Taxonomy" id="334771"/>
    <lineage>
        <taxon>Archaea</taxon>
        <taxon>Thermoproteota</taxon>
        <taxon>Thermoprotei</taxon>
        <taxon>Desulfurococcales</taxon>
        <taxon>Desulfurococcaceae</taxon>
        <taxon>Ignisphaera</taxon>
    </lineage>
</organism>
<name>A0A7J2U470_9CREN</name>
<reference evidence="1" key="1">
    <citation type="journal article" date="2020" name="mSystems">
        <title>Genome- and Community-Level Interaction Insights into Carbon Utilization and Element Cycling Functions of Hydrothermarchaeota in Hydrothermal Sediment.</title>
        <authorList>
            <person name="Zhou Z."/>
            <person name="Liu Y."/>
            <person name="Xu W."/>
            <person name="Pan J."/>
            <person name="Luo Z.H."/>
            <person name="Li M."/>
        </authorList>
    </citation>
    <scope>NUCLEOTIDE SEQUENCE [LARGE SCALE GENOMIC DNA]</scope>
    <source>
        <strain evidence="1">SpSt-125</strain>
    </source>
</reference>
<evidence type="ECO:0000313" key="1">
    <source>
        <dbReference type="EMBL" id="HEM67588.1"/>
    </source>
</evidence>
<accession>A0A7J2U470</accession>
<comment type="caution">
    <text evidence="1">The sequence shown here is derived from an EMBL/GenBank/DDBJ whole genome shotgun (WGS) entry which is preliminary data.</text>
</comment>
<gene>
    <name evidence="1" type="ORF">ENO26_08530</name>
</gene>
<dbReference type="AlphaFoldDB" id="A0A7J2U470"/>
<dbReference type="EMBL" id="DSEU01000059">
    <property type="protein sequence ID" value="HEM67588.1"/>
    <property type="molecule type" value="Genomic_DNA"/>
</dbReference>
<proteinExistence type="predicted"/>
<sequence length="92" mass="10344">MLRIIESLTPKLRTDPETMKKSKADARVAVVHGRAITAFTSFSSLHLIITERSSFAKYLKMFTAVHKSLQTCSSLFNSFVVQEPTVDKILLD</sequence>